<feature type="transmembrane region" description="Helical" evidence="2">
    <location>
        <begin position="33"/>
        <end position="53"/>
    </location>
</feature>
<evidence type="ECO:0000313" key="3">
    <source>
        <dbReference type="EMBL" id="KUL27824.1"/>
    </source>
</evidence>
<feature type="region of interest" description="Disordered" evidence="1">
    <location>
        <begin position="121"/>
        <end position="140"/>
    </location>
</feature>
<feature type="transmembrane region" description="Helical" evidence="2">
    <location>
        <begin position="96"/>
        <end position="117"/>
    </location>
</feature>
<dbReference type="InterPro" id="IPR045393">
    <property type="entry name" value="DUF6518"/>
</dbReference>
<dbReference type="EMBL" id="LLZH01000294">
    <property type="protein sequence ID" value="KUL27824.1"/>
    <property type="molecule type" value="Genomic_DNA"/>
</dbReference>
<protein>
    <submittedName>
        <fullName evidence="3">Uncharacterized protein</fullName>
    </submittedName>
</protein>
<feature type="transmembrane region" description="Helical" evidence="2">
    <location>
        <begin position="60"/>
        <end position="84"/>
    </location>
</feature>
<keyword evidence="4" id="KW-1185">Reference proteome</keyword>
<organism evidence="3 4">
    <name type="scientific">Actinoplanes awajinensis subsp. mycoplanecinus</name>
    <dbReference type="NCBI Taxonomy" id="135947"/>
    <lineage>
        <taxon>Bacteria</taxon>
        <taxon>Bacillati</taxon>
        <taxon>Actinomycetota</taxon>
        <taxon>Actinomycetes</taxon>
        <taxon>Micromonosporales</taxon>
        <taxon>Micromonosporaceae</taxon>
        <taxon>Actinoplanes</taxon>
    </lineage>
</organism>
<dbReference type="RefSeq" id="WP_067699661.1">
    <property type="nucleotide sequence ID" value="NZ_LLZH01000294.1"/>
</dbReference>
<reference evidence="3 4" key="1">
    <citation type="submission" date="2015-10" db="EMBL/GenBank/DDBJ databases">
        <authorList>
            <person name="Gilbert D.G."/>
        </authorList>
    </citation>
    <scope>NUCLEOTIDE SEQUENCE [LARGE SCALE GENOMIC DNA]</scope>
    <source>
        <strain evidence="3 4">NRRL B-16712</strain>
    </source>
</reference>
<evidence type="ECO:0000256" key="2">
    <source>
        <dbReference type="SAM" id="Phobius"/>
    </source>
</evidence>
<accession>A0A101JJ77</accession>
<dbReference type="AlphaFoldDB" id="A0A101JJ77"/>
<keyword evidence="2" id="KW-0472">Membrane</keyword>
<name>A0A101JJ77_9ACTN</name>
<dbReference type="Proteomes" id="UP000053244">
    <property type="component" value="Unassembled WGS sequence"/>
</dbReference>
<feature type="transmembrane region" description="Helical" evidence="2">
    <location>
        <begin position="146"/>
        <end position="163"/>
    </location>
</feature>
<feature type="transmembrane region" description="Helical" evidence="2">
    <location>
        <begin position="183"/>
        <end position="202"/>
    </location>
</feature>
<evidence type="ECO:0000313" key="4">
    <source>
        <dbReference type="Proteomes" id="UP000053244"/>
    </source>
</evidence>
<feature type="transmembrane region" description="Helical" evidence="2">
    <location>
        <begin position="209"/>
        <end position="231"/>
    </location>
</feature>
<proteinExistence type="predicted"/>
<evidence type="ECO:0000256" key="1">
    <source>
        <dbReference type="SAM" id="MobiDB-lite"/>
    </source>
</evidence>
<gene>
    <name evidence="3" type="ORF">ADL15_33865</name>
</gene>
<dbReference type="Pfam" id="PF20128">
    <property type="entry name" value="DUF6518"/>
    <property type="match status" value="1"/>
</dbReference>
<dbReference type="OrthoDB" id="3296224at2"/>
<keyword evidence="2" id="KW-1133">Transmembrane helix</keyword>
<sequence length="232" mass="23863">MKIMRSAVVAAPVTGVLLGSLDFVWIKYVPGPFGGLGNSMAVWAVAAFLLTFGHRWSLPVSVAAAAAQLVIAVPSYYLAAALIQHDAWSNMVNANALLWMAFGVIAGAVFGAGGMLAREHSGSTPGRADAGRVPGSGTSGGRPGRAAAWLSTVALALPGSVLFAEAVLQARRIGDPSYPVAELTSYTVVVIVIGLGITVMITRTWTRRGLVLLLALPLTAAGVVLLGLAGFR</sequence>
<keyword evidence="2" id="KW-0812">Transmembrane</keyword>
<comment type="caution">
    <text evidence="3">The sequence shown here is derived from an EMBL/GenBank/DDBJ whole genome shotgun (WGS) entry which is preliminary data.</text>
</comment>